<proteinExistence type="predicted"/>
<dbReference type="Proteomes" id="UP000093501">
    <property type="component" value="Unassembled WGS sequence"/>
</dbReference>
<name>A0A1C0AM86_9ACTN</name>
<organism evidence="1 2">
    <name type="scientific">Tessaracoccus lapidicaptus</name>
    <dbReference type="NCBI Taxonomy" id="1427523"/>
    <lineage>
        <taxon>Bacteria</taxon>
        <taxon>Bacillati</taxon>
        <taxon>Actinomycetota</taxon>
        <taxon>Actinomycetes</taxon>
        <taxon>Propionibacteriales</taxon>
        <taxon>Propionibacteriaceae</taxon>
        <taxon>Tessaracoccus</taxon>
    </lineage>
</organism>
<accession>A0A1C0AM86</accession>
<protein>
    <recommendedName>
        <fullName evidence="3">DUF559 domain-containing protein</fullName>
    </recommendedName>
</protein>
<dbReference type="AlphaFoldDB" id="A0A1C0AM86"/>
<reference evidence="2" key="1">
    <citation type="submission" date="2016-07" db="EMBL/GenBank/DDBJ databases">
        <authorList>
            <person name="Florea S."/>
            <person name="Webb J.S."/>
            <person name="Jaromczyk J."/>
            <person name="Schardl C.L."/>
        </authorList>
    </citation>
    <scope>NUCLEOTIDE SEQUENCE [LARGE SCALE GENOMIC DNA]</scope>
    <source>
        <strain evidence="2">IPBSL-7</strain>
    </source>
</reference>
<keyword evidence="2" id="KW-1185">Reference proteome</keyword>
<sequence>MHPRQPLPRALGALAERQSGLLTTRQLLDGGLTRAVIGRMARQWVSPAEGLHFLTEPCWLSAAWAGVLRGGDEAVLGEDAAAYLHDAVRDAPSHIAVWTPARRDPLDLGPWVVHYRRGVRSGRGSPSRTSVETSLLDLARVNSEDGTVAAVARALAQGRTTPDRLVTAMDTRRATRHSTVIRDLCRQAGSGIESALEWRFHRQVLVPHRLPHPTRQVRSVVGRADCLYGWARLVVELDGIRDHVEWSKDMERDNARLILEGAVTLRYGWHAVAGDPCGVAAQLADALRPRGWDGVLRSCRRCAG</sequence>
<dbReference type="RefSeq" id="WP_078919764.1">
    <property type="nucleotide sequence ID" value="NZ_LR214441.1"/>
</dbReference>
<evidence type="ECO:0000313" key="2">
    <source>
        <dbReference type="Proteomes" id="UP000093501"/>
    </source>
</evidence>
<comment type="caution">
    <text evidence="1">The sequence shown here is derived from an EMBL/GenBank/DDBJ whole genome shotgun (WGS) entry which is preliminary data.</text>
</comment>
<gene>
    <name evidence="1" type="ORF">BCR15_03905</name>
</gene>
<dbReference type="EMBL" id="MBQD01000021">
    <property type="protein sequence ID" value="OCL33793.1"/>
    <property type="molecule type" value="Genomic_DNA"/>
</dbReference>
<evidence type="ECO:0000313" key="1">
    <source>
        <dbReference type="EMBL" id="OCL33793.1"/>
    </source>
</evidence>
<evidence type="ECO:0008006" key="3">
    <source>
        <dbReference type="Google" id="ProtNLM"/>
    </source>
</evidence>